<organism evidence="1">
    <name type="scientific">hydrothermal vent metagenome</name>
    <dbReference type="NCBI Taxonomy" id="652676"/>
    <lineage>
        <taxon>unclassified sequences</taxon>
        <taxon>metagenomes</taxon>
        <taxon>ecological metagenomes</taxon>
    </lineage>
</organism>
<dbReference type="SUPFAM" id="SSF56935">
    <property type="entry name" value="Porins"/>
    <property type="match status" value="1"/>
</dbReference>
<gene>
    <name evidence="1" type="ORF">MNBD_IGNAVI01-343</name>
</gene>
<accession>A0A3B1CYK9</accession>
<evidence type="ECO:0000313" key="1">
    <source>
        <dbReference type="EMBL" id="VAX24425.1"/>
    </source>
</evidence>
<dbReference type="EMBL" id="UOGD01000273">
    <property type="protein sequence ID" value="VAX24425.1"/>
    <property type="molecule type" value="Genomic_DNA"/>
</dbReference>
<name>A0A3B1CYK9_9ZZZZ</name>
<sequence>MLKQKFIRTALFLLGVFAFSNIFGQISPEIQLAARGVMSVNLNVSPEETTSAVNDFSDSGLLFGFRQKLFNKFRGQFVIGMQFPDANSNLGQIFFHQTFIQLDDRTNIIKLGRSRVASSLIEFPTLRDDDAIYFTDVLNPFSSGANTEDNQFGNVLEFTHIFAQRYRLQVHGEHFTETPKPPETIETDFNLNSIGLSFMYRVPASQLWERPVIQQIGIGVNNFLTDRPDYTNEFDQMLTNVTFSTIINVLRDPVYFLDMRGQVIYNKGFDEITSVTDNYSMTRSASVSAFASVRYLLRKMERPTLQISVSAGYKNFFNTVNSTNQLKLIFNTFYRLGANFDIGFQIQYNKNNGDLKTLLGSDVTRFQVAIVYSIEQLWNSQFDDRESLLNLEHGYIP</sequence>
<proteinExistence type="predicted"/>
<dbReference type="AlphaFoldDB" id="A0A3B1CYK9"/>
<protein>
    <submittedName>
        <fullName evidence="1">Uncharacterized protein</fullName>
    </submittedName>
</protein>
<reference evidence="1" key="1">
    <citation type="submission" date="2018-06" db="EMBL/GenBank/DDBJ databases">
        <authorList>
            <person name="Zhirakovskaya E."/>
        </authorList>
    </citation>
    <scope>NUCLEOTIDE SEQUENCE</scope>
</reference>